<dbReference type="InterPro" id="IPR018691">
    <property type="entry name" value="DUF2188"/>
</dbReference>
<protein>
    <submittedName>
        <fullName evidence="1">Uncharacterized protein DUF2188</fullName>
    </submittedName>
</protein>
<keyword evidence="2" id="KW-1185">Reference proteome</keyword>
<gene>
    <name evidence="1" type="ORF">C8N24_5012</name>
</gene>
<organism evidence="1 2">
    <name type="scientific">Solirubrobacter pauli</name>
    <dbReference type="NCBI Taxonomy" id="166793"/>
    <lineage>
        <taxon>Bacteria</taxon>
        <taxon>Bacillati</taxon>
        <taxon>Actinomycetota</taxon>
        <taxon>Thermoleophilia</taxon>
        <taxon>Solirubrobacterales</taxon>
        <taxon>Solirubrobacteraceae</taxon>
        <taxon>Solirubrobacter</taxon>
    </lineage>
</organism>
<evidence type="ECO:0000313" key="1">
    <source>
        <dbReference type="EMBL" id="RKQ86992.1"/>
    </source>
</evidence>
<dbReference type="Pfam" id="PF09954">
    <property type="entry name" value="DUF2188"/>
    <property type="match status" value="1"/>
</dbReference>
<sequence length="75" mass="8573">MLLLHVEPRAHEWIVRRDGADAPLSEHPDASAATRAACACAFTMAADASVLVHDRYHRVHEERPRRLNHEVRARR</sequence>
<name>A0A660L278_9ACTN</name>
<reference evidence="1 2" key="1">
    <citation type="submission" date="2018-10" db="EMBL/GenBank/DDBJ databases">
        <title>Genomic Encyclopedia of Archaeal and Bacterial Type Strains, Phase II (KMG-II): from individual species to whole genera.</title>
        <authorList>
            <person name="Goeker M."/>
        </authorList>
    </citation>
    <scope>NUCLEOTIDE SEQUENCE [LARGE SCALE GENOMIC DNA]</scope>
    <source>
        <strain evidence="1 2">DSM 14954</strain>
    </source>
</reference>
<dbReference type="RefSeq" id="WP_170179393.1">
    <property type="nucleotide sequence ID" value="NZ_RBIL01000002.1"/>
</dbReference>
<comment type="caution">
    <text evidence="1">The sequence shown here is derived from an EMBL/GenBank/DDBJ whole genome shotgun (WGS) entry which is preliminary data.</text>
</comment>
<dbReference type="EMBL" id="RBIL01000002">
    <property type="protein sequence ID" value="RKQ86992.1"/>
    <property type="molecule type" value="Genomic_DNA"/>
</dbReference>
<proteinExistence type="predicted"/>
<dbReference type="AlphaFoldDB" id="A0A660L278"/>
<accession>A0A660L278</accession>
<dbReference type="Proteomes" id="UP000278962">
    <property type="component" value="Unassembled WGS sequence"/>
</dbReference>
<evidence type="ECO:0000313" key="2">
    <source>
        <dbReference type="Proteomes" id="UP000278962"/>
    </source>
</evidence>